<evidence type="ECO:0000313" key="2">
    <source>
        <dbReference type="EMBL" id="GAG04706.1"/>
    </source>
</evidence>
<dbReference type="GO" id="GO:0003910">
    <property type="term" value="F:DNA ligase (ATP) activity"/>
    <property type="evidence" value="ECO:0007669"/>
    <property type="project" value="InterPro"/>
</dbReference>
<name>X0VVZ3_9ZZZZ</name>
<dbReference type="PROSITE" id="PS00697">
    <property type="entry name" value="DNA_LIGASE_A1"/>
    <property type="match status" value="1"/>
</dbReference>
<dbReference type="GO" id="GO:0006281">
    <property type="term" value="P:DNA repair"/>
    <property type="evidence" value="ECO:0007669"/>
    <property type="project" value="InterPro"/>
</dbReference>
<evidence type="ECO:0000259" key="1">
    <source>
        <dbReference type="Pfam" id="PF01068"/>
    </source>
</evidence>
<proteinExistence type="predicted"/>
<organism evidence="2">
    <name type="scientific">marine sediment metagenome</name>
    <dbReference type="NCBI Taxonomy" id="412755"/>
    <lineage>
        <taxon>unclassified sequences</taxon>
        <taxon>metagenomes</taxon>
        <taxon>ecological metagenomes</taxon>
    </lineage>
</organism>
<comment type="caution">
    <text evidence="2">The sequence shown here is derived from an EMBL/GenBank/DDBJ whole genome shotgun (WGS) entry which is preliminary data.</text>
</comment>
<accession>X0VVZ3</accession>
<dbReference type="GO" id="GO:0006310">
    <property type="term" value="P:DNA recombination"/>
    <property type="evidence" value="ECO:0007669"/>
    <property type="project" value="InterPro"/>
</dbReference>
<dbReference type="GO" id="GO:0005524">
    <property type="term" value="F:ATP binding"/>
    <property type="evidence" value="ECO:0007669"/>
    <property type="project" value="InterPro"/>
</dbReference>
<reference evidence="2" key="1">
    <citation type="journal article" date="2014" name="Front. Microbiol.">
        <title>High frequency of phylogenetically diverse reductive dehalogenase-homologous genes in deep subseafloor sedimentary metagenomes.</title>
        <authorList>
            <person name="Kawai M."/>
            <person name="Futagami T."/>
            <person name="Toyoda A."/>
            <person name="Takaki Y."/>
            <person name="Nishi S."/>
            <person name="Hori S."/>
            <person name="Arai W."/>
            <person name="Tsubouchi T."/>
            <person name="Morono Y."/>
            <person name="Uchiyama I."/>
            <person name="Ito T."/>
            <person name="Fujiyama A."/>
            <person name="Inagaki F."/>
            <person name="Takami H."/>
        </authorList>
    </citation>
    <scope>NUCLEOTIDE SEQUENCE</scope>
    <source>
        <strain evidence="2">Expedition CK06-06</strain>
    </source>
</reference>
<gene>
    <name evidence="2" type="ORF">S01H1_46036</name>
</gene>
<dbReference type="SUPFAM" id="SSF56091">
    <property type="entry name" value="DNA ligase/mRNA capping enzyme, catalytic domain"/>
    <property type="match status" value="1"/>
</dbReference>
<dbReference type="Gene3D" id="3.30.470.30">
    <property type="entry name" value="DNA ligase/mRNA capping enzyme"/>
    <property type="match status" value="1"/>
</dbReference>
<dbReference type="Pfam" id="PF01068">
    <property type="entry name" value="DNA_ligase_A_M"/>
    <property type="match status" value="1"/>
</dbReference>
<dbReference type="AlphaFoldDB" id="X0VVZ3"/>
<sequence length="98" mass="11536">MKYKAELCKIGDKDDLELEGYLYEPKLDGIRALAEVGKTKIKFFTRNDNNVTDEYPELDFRKQIKAKSCILDGEIVIYDKKGKPSFHLWQLRKQHDLK</sequence>
<feature type="domain" description="ATP-dependent DNA ligase family profile" evidence="1">
    <location>
        <begin position="19"/>
        <end position="93"/>
    </location>
</feature>
<feature type="non-terminal residue" evidence="2">
    <location>
        <position position="98"/>
    </location>
</feature>
<dbReference type="EMBL" id="BARS01029454">
    <property type="protein sequence ID" value="GAG04706.1"/>
    <property type="molecule type" value="Genomic_DNA"/>
</dbReference>
<protein>
    <recommendedName>
        <fullName evidence="1">ATP-dependent DNA ligase family profile domain-containing protein</fullName>
    </recommendedName>
</protein>
<dbReference type="InterPro" id="IPR016059">
    <property type="entry name" value="DNA_ligase_ATP-dep_CS"/>
</dbReference>
<dbReference type="InterPro" id="IPR012310">
    <property type="entry name" value="DNA_ligase_ATP-dep_cent"/>
</dbReference>